<reference evidence="1 2" key="1">
    <citation type="submission" date="2017-10" db="EMBL/GenBank/DDBJ databases">
        <title>Bacillus sp. nov., a halophilic bacterium isolated from a Keqin Lake.</title>
        <authorList>
            <person name="Wang H."/>
        </authorList>
    </citation>
    <scope>NUCLEOTIDE SEQUENCE [LARGE SCALE GENOMIC DNA]</scope>
    <source>
        <strain evidence="1 2">KCTC 13187</strain>
    </source>
</reference>
<sequence>MNKKELYAQSGVAMTCRSFKEYEEMFELDVASLAKKSILDIAAGASSFTSELNQRGCNAIAADPLYRLSTEEIYILGEEEMRIASQKLSKNENLFVWDYYQDLENHEQIRKKSLFQFIASYKNDNSKTMYVPANLPRLPFEKDVFSSVFCNHFLFLYEAQFDYTFHLKAMKELIRVTQRDGSIYIYPLVGFNDEVYSHLKELIQEVEKNGASVEMIETAFRFLPSATHFLKITK</sequence>
<dbReference type="OrthoDB" id="9787807at2"/>
<comment type="caution">
    <text evidence="1">The sequence shown here is derived from an EMBL/GenBank/DDBJ whole genome shotgun (WGS) entry which is preliminary data.</text>
</comment>
<evidence type="ECO:0008006" key="3">
    <source>
        <dbReference type="Google" id="ProtNLM"/>
    </source>
</evidence>
<dbReference type="EMBL" id="PDOE01000003">
    <property type="protein sequence ID" value="RKL67452.1"/>
    <property type="molecule type" value="Genomic_DNA"/>
</dbReference>
<name>A0A3A9KA80_9BACI</name>
<dbReference type="RefSeq" id="WP_110935384.1">
    <property type="nucleotide sequence ID" value="NZ_KZ614146.1"/>
</dbReference>
<protein>
    <recommendedName>
        <fullName evidence="3">SAM-dependent methyltransferase</fullName>
    </recommendedName>
</protein>
<dbReference type="SUPFAM" id="SSF53335">
    <property type="entry name" value="S-adenosyl-L-methionine-dependent methyltransferases"/>
    <property type="match status" value="1"/>
</dbReference>
<evidence type="ECO:0000313" key="2">
    <source>
        <dbReference type="Proteomes" id="UP000281498"/>
    </source>
</evidence>
<proteinExistence type="predicted"/>
<evidence type="ECO:0000313" key="1">
    <source>
        <dbReference type="EMBL" id="RKL67452.1"/>
    </source>
</evidence>
<keyword evidence="2" id="KW-1185">Reference proteome</keyword>
<dbReference type="Proteomes" id="UP000281498">
    <property type="component" value="Unassembled WGS sequence"/>
</dbReference>
<dbReference type="Gene3D" id="3.40.50.150">
    <property type="entry name" value="Vaccinia Virus protein VP39"/>
    <property type="match status" value="1"/>
</dbReference>
<gene>
    <name evidence="1" type="ORF">CR203_08835</name>
</gene>
<organism evidence="1 2">
    <name type="scientific">Salipaludibacillus neizhouensis</name>
    <dbReference type="NCBI Taxonomy" id="885475"/>
    <lineage>
        <taxon>Bacteria</taxon>
        <taxon>Bacillati</taxon>
        <taxon>Bacillota</taxon>
        <taxon>Bacilli</taxon>
        <taxon>Bacillales</taxon>
        <taxon>Bacillaceae</taxon>
    </lineage>
</organism>
<accession>A0A3A9KA80</accession>
<dbReference type="AlphaFoldDB" id="A0A3A9KA80"/>
<dbReference type="InterPro" id="IPR029063">
    <property type="entry name" value="SAM-dependent_MTases_sf"/>
</dbReference>